<dbReference type="EMBL" id="CP002425">
    <property type="protein sequence ID" value="ADX84609.1"/>
    <property type="molecule type" value="Genomic_DNA"/>
</dbReference>
<evidence type="ECO:0000313" key="1">
    <source>
        <dbReference type="EMBL" id="ADX84609.1"/>
    </source>
</evidence>
<dbReference type="GeneID" id="97612104"/>
<dbReference type="eggNOG" id="arCOG03902">
    <property type="taxonomic scope" value="Archaea"/>
</dbReference>
<dbReference type="HOGENOM" id="CLU_3245526_0_0_2"/>
<protein>
    <submittedName>
        <fullName evidence="1">Uncharacterized protein</fullName>
    </submittedName>
</protein>
<organism evidence="1 2">
    <name type="scientific">Saccharolobus islandicus (strain REY15A)</name>
    <name type="common">Sulfolobus islandicus</name>
    <dbReference type="NCBI Taxonomy" id="930945"/>
    <lineage>
        <taxon>Archaea</taxon>
        <taxon>Thermoproteota</taxon>
        <taxon>Thermoprotei</taxon>
        <taxon>Sulfolobales</taxon>
        <taxon>Sulfolobaceae</taxon>
        <taxon>Saccharolobus</taxon>
    </lineage>
</organism>
<evidence type="ECO:0000313" key="2">
    <source>
        <dbReference type="Proteomes" id="UP000002664"/>
    </source>
</evidence>
<dbReference type="STRING" id="930945.SiRe_0523"/>
<sequence>MTKDEIVKALVEQVMGFKIRLITLNAGFYTVDVSKSNKFVAC</sequence>
<proteinExistence type="predicted"/>
<dbReference type="KEGG" id="sir:SiRe_0523"/>
<dbReference type="RefSeq" id="WP_014513605.1">
    <property type="nucleotide sequence ID" value="NC_017276.1"/>
</dbReference>
<gene>
    <name evidence="1" type="ordered locus">SiRe_0523</name>
</gene>
<dbReference type="AlphaFoldDB" id="F0NH41"/>
<keyword evidence="2" id="KW-1185">Reference proteome</keyword>
<accession>F0NH41</accession>
<dbReference type="Proteomes" id="UP000002664">
    <property type="component" value="Chromosome"/>
</dbReference>
<reference evidence="1 2" key="1">
    <citation type="journal article" date="2011" name="J. Bacteriol.">
        <title>Genome analyses of icelandic strains of Sulfolobus islandicus, model organisms for genetic and virus-host interaction studies.</title>
        <authorList>
            <person name="Guo L."/>
            <person name="Brugger K."/>
            <person name="Liu C."/>
            <person name="Shah S.A."/>
            <person name="Zheng H."/>
            <person name="Zhu Y."/>
            <person name="Wang S."/>
            <person name="Lillestol R.K."/>
            <person name="Chen L."/>
            <person name="Frank J."/>
            <person name="Prangishvili D."/>
            <person name="Paulin L."/>
            <person name="She Q."/>
            <person name="Huang L."/>
            <person name="Garrett R.A."/>
        </authorList>
    </citation>
    <scope>NUCLEOTIDE SEQUENCE [LARGE SCALE GENOMIC DNA]</scope>
    <source>
        <strain evidence="1 2">REY15A</strain>
    </source>
</reference>
<name>F0NH41_SACI5</name>